<reference evidence="1" key="1">
    <citation type="submission" date="2021-08" db="EMBL/GenBank/DDBJ databases">
        <title>The first chromosome-level gecko genome reveals the dynamic sex chromosomes of Neotropical dwarf geckos (Sphaerodactylidae: Sphaerodactylus).</title>
        <authorList>
            <person name="Pinto B.J."/>
            <person name="Keating S.E."/>
            <person name="Gamble T."/>
        </authorList>
    </citation>
    <scope>NUCLEOTIDE SEQUENCE</scope>
    <source>
        <strain evidence="1">TG3544</strain>
    </source>
</reference>
<organism evidence="1 2">
    <name type="scientific">Sphaerodactylus townsendi</name>
    <dbReference type="NCBI Taxonomy" id="933632"/>
    <lineage>
        <taxon>Eukaryota</taxon>
        <taxon>Metazoa</taxon>
        <taxon>Chordata</taxon>
        <taxon>Craniata</taxon>
        <taxon>Vertebrata</taxon>
        <taxon>Euteleostomi</taxon>
        <taxon>Lepidosauria</taxon>
        <taxon>Squamata</taxon>
        <taxon>Bifurcata</taxon>
        <taxon>Gekkota</taxon>
        <taxon>Sphaerodactylidae</taxon>
        <taxon>Sphaerodactylus</taxon>
    </lineage>
</organism>
<accession>A0ACB8G1D6</accession>
<dbReference type="Proteomes" id="UP000827872">
    <property type="component" value="Linkage Group LG02"/>
</dbReference>
<comment type="caution">
    <text evidence="1">The sequence shown here is derived from an EMBL/GenBank/DDBJ whole genome shotgun (WGS) entry which is preliminary data.</text>
</comment>
<protein>
    <submittedName>
        <fullName evidence="1">Uncharacterized protein</fullName>
    </submittedName>
</protein>
<keyword evidence="2" id="KW-1185">Reference proteome</keyword>
<proteinExistence type="predicted"/>
<dbReference type="EMBL" id="CM037615">
    <property type="protein sequence ID" value="KAH8013469.1"/>
    <property type="molecule type" value="Genomic_DNA"/>
</dbReference>
<gene>
    <name evidence="1" type="ORF">K3G42_019389</name>
</gene>
<evidence type="ECO:0000313" key="1">
    <source>
        <dbReference type="EMBL" id="KAH8013469.1"/>
    </source>
</evidence>
<evidence type="ECO:0000313" key="2">
    <source>
        <dbReference type="Proteomes" id="UP000827872"/>
    </source>
</evidence>
<sequence>MEEMGNTDGPKFIEIKKKEVKEQVRETICNYAKEQFSTQEVNMEEEYSDGNESMTMDRTGKYLIADNPVSSDDIEIEWRLSRALQRDTRDCPWDLIPASCSLPLSQWANKELVTDRKEKDLCLYGTDCIEKLQLAEN</sequence>
<name>A0ACB8G1D6_9SAUR</name>